<dbReference type="GO" id="GO:0004417">
    <property type="term" value="F:hydroxyethylthiazole kinase activity"/>
    <property type="evidence" value="ECO:0007669"/>
    <property type="project" value="UniProtKB-UniRule"/>
</dbReference>
<dbReference type="GO" id="GO:0009228">
    <property type="term" value="P:thiamine biosynthetic process"/>
    <property type="evidence" value="ECO:0007669"/>
    <property type="project" value="UniProtKB-KW"/>
</dbReference>
<feature type="binding site" evidence="11">
    <location>
        <position position="56"/>
    </location>
    <ligand>
        <name>substrate</name>
    </ligand>
</feature>
<keyword evidence="13" id="KW-1185">Reference proteome</keyword>
<dbReference type="Gene3D" id="3.40.1190.20">
    <property type="match status" value="1"/>
</dbReference>
<dbReference type="Proteomes" id="UP000681162">
    <property type="component" value="Unassembled WGS sequence"/>
</dbReference>
<dbReference type="HAMAP" id="MF_00228">
    <property type="entry name" value="Thz_kinase"/>
    <property type="match status" value="1"/>
</dbReference>
<proteinExistence type="inferred from homology"/>
<feature type="binding site" evidence="11">
    <location>
        <position position="132"/>
    </location>
    <ligand>
        <name>ATP</name>
        <dbReference type="ChEBI" id="CHEBI:30616"/>
    </ligand>
</feature>
<sequence>MMNWNKGNSSSIPENEFAGLITKLQQVKPLVHNMTNVVVTNFTANGLYALGASPVMAYAPEEVAEMAAQAGALVLNIGTLSREQVDAMILAGQAANAAGVPVLLDPVGAGATRFRTESSLRILREVRISLLRGNAAEIAQLLGENLAIKGVDAGENSGADQAGIGRKAAKQFGSVVAVTGKEDVITDGNISRIISGGDALLTQVTGTGCLLTSVLGAFAAIEPDLMRAGTAGLAFYGAAASRAAERTAALGPGSFQTAFLDELAKLHPHSLKGHAAVAEFSAVEAGGWL</sequence>
<dbReference type="GO" id="GO:0005524">
    <property type="term" value="F:ATP binding"/>
    <property type="evidence" value="ECO:0007669"/>
    <property type="project" value="UniProtKB-UniRule"/>
</dbReference>
<keyword evidence="10 11" id="KW-0784">Thiamine biosynthesis</keyword>
<evidence type="ECO:0000313" key="12">
    <source>
        <dbReference type="EMBL" id="GIO36464.1"/>
    </source>
</evidence>
<organism evidence="12 13">
    <name type="scientific">Paenibacillus antibioticophila</name>
    <dbReference type="NCBI Taxonomy" id="1274374"/>
    <lineage>
        <taxon>Bacteria</taxon>
        <taxon>Bacillati</taxon>
        <taxon>Bacillota</taxon>
        <taxon>Bacilli</taxon>
        <taxon>Bacillales</taxon>
        <taxon>Paenibacillaceae</taxon>
        <taxon>Paenibacillus</taxon>
    </lineage>
</organism>
<evidence type="ECO:0000256" key="5">
    <source>
        <dbReference type="ARBA" id="ARBA00022723"/>
    </source>
</evidence>
<dbReference type="GO" id="GO:0009229">
    <property type="term" value="P:thiamine diphosphate biosynthetic process"/>
    <property type="evidence" value="ECO:0007669"/>
    <property type="project" value="UniProtKB-UniRule"/>
</dbReference>
<comment type="caution">
    <text evidence="12">The sequence shown here is derived from an EMBL/GenBank/DDBJ whole genome shotgun (WGS) entry which is preliminary data.</text>
</comment>
<accession>A0A919XR73</accession>
<dbReference type="RefSeq" id="WP_283248953.1">
    <property type="nucleotide sequence ID" value="NZ_BORR01000004.1"/>
</dbReference>
<evidence type="ECO:0000256" key="6">
    <source>
        <dbReference type="ARBA" id="ARBA00022741"/>
    </source>
</evidence>
<evidence type="ECO:0000313" key="13">
    <source>
        <dbReference type="Proteomes" id="UP000681162"/>
    </source>
</evidence>
<dbReference type="PIRSF" id="PIRSF000513">
    <property type="entry name" value="Thz_kinase"/>
    <property type="match status" value="1"/>
</dbReference>
<dbReference type="CDD" id="cd01170">
    <property type="entry name" value="THZ_kinase"/>
    <property type="match status" value="1"/>
</dbReference>
<feature type="binding site" evidence="11">
    <location>
        <position position="206"/>
    </location>
    <ligand>
        <name>substrate</name>
    </ligand>
</feature>
<evidence type="ECO:0000256" key="3">
    <source>
        <dbReference type="ARBA" id="ARBA00004868"/>
    </source>
</evidence>
<evidence type="ECO:0000256" key="10">
    <source>
        <dbReference type="ARBA" id="ARBA00022977"/>
    </source>
</evidence>
<comment type="pathway">
    <text evidence="3 11">Cofactor biosynthesis; thiamine diphosphate biosynthesis; 4-methyl-5-(2-phosphoethyl)-thiazole from 5-(2-hydroxyethyl)-4-methylthiazole: step 1/1.</text>
</comment>
<name>A0A919XR73_9BACL</name>
<feature type="binding site" evidence="11">
    <location>
        <position position="179"/>
    </location>
    <ligand>
        <name>ATP</name>
        <dbReference type="ChEBI" id="CHEBI:30616"/>
    </ligand>
</feature>
<keyword evidence="4 11" id="KW-0808">Transferase</keyword>
<dbReference type="NCBIfam" id="NF006830">
    <property type="entry name" value="PRK09355.1"/>
    <property type="match status" value="1"/>
</dbReference>
<comment type="catalytic activity">
    <reaction evidence="1 11">
        <text>5-(2-hydroxyethyl)-4-methylthiazole + ATP = 4-methyl-5-(2-phosphooxyethyl)-thiazole + ADP + H(+)</text>
        <dbReference type="Rhea" id="RHEA:24212"/>
        <dbReference type="ChEBI" id="CHEBI:15378"/>
        <dbReference type="ChEBI" id="CHEBI:17957"/>
        <dbReference type="ChEBI" id="CHEBI:30616"/>
        <dbReference type="ChEBI" id="CHEBI:58296"/>
        <dbReference type="ChEBI" id="CHEBI:456216"/>
        <dbReference type="EC" id="2.7.1.50"/>
    </reaction>
</comment>
<evidence type="ECO:0000256" key="9">
    <source>
        <dbReference type="ARBA" id="ARBA00022842"/>
    </source>
</evidence>
<keyword evidence="8 11" id="KW-0067">ATP-binding</keyword>
<evidence type="ECO:0000256" key="4">
    <source>
        <dbReference type="ARBA" id="ARBA00022679"/>
    </source>
</evidence>
<dbReference type="EC" id="2.7.1.50" evidence="11"/>
<dbReference type="PRINTS" id="PR01099">
    <property type="entry name" value="HYETHTZKNASE"/>
</dbReference>
<keyword evidence="6 11" id="KW-0547">Nucleotide-binding</keyword>
<dbReference type="Pfam" id="PF02110">
    <property type="entry name" value="HK"/>
    <property type="match status" value="1"/>
</dbReference>
<comment type="similarity">
    <text evidence="11">Belongs to the Thz kinase family.</text>
</comment>
<evidence type="ECO:0000256" key="8">
    <source>
        <dbReference type="ARBA" id="ARBA00022840"/>
    </source>
</evidence>
<evidence type="ECO:0000256" key="7">
    <source>
        <dbReference type="ARBA" id="ARBA00022777"/>
    </source>
</evidence>
<protein>
    <recommendedName>
        <fullName evidence="11">Hydroxyethylthiazole kinase</fullName>
        <ecNumber evidence="11">2.7.1.50</ecNumber>
    </recommendedName>
    <alternativeName>
        <fullName evidence="11">4-methyl-5-beta-hydroxyethylthiazole kinase</fullName>
        <shortName evidence="11">TH kinase</shortName>
        <shortName evidence="11">Thz kinase</shortName>
    </alternativeName>
</protein>
<keyword evidence="7 11" id="KW-0418">Kinase</keyword>
<dbReference type="SUPFAM" id="SSF53613">
    <property type="entry name" value="Ribokinase-like"/>
    <property type="match status" value="1"/>
</dbReference>
<comment type="function">
    <text evidence="11">Catalyzes the phosphorylation of the hydroxyl group of 4-methyl-5-beta-hydroxyethylthiazole (THZ).</text>
</comment>
<reference evidence="12 13" key="1">
    <citation type="submission" date="2021-03" db="EMBL/GenBank/DDBJ databases">
        <title>Antimicrobial resistance genes in bacteria isolated from Japanese honey, and their potential for conferring macrolide and lincosamide resistance in the American foulbrood pathogen Paenibacillus larvae.</title>
        <authorList>
            <person name="Okamoto M."/>
            <person name="Kumagai M."/>
            <person name="Kanamori H."/>
            <person name="Takamatsu D."/>
        </authorList>
    </citation>
    <scope>NUCLEOTIDE SEQUENCE [LARGE SCALE GENOMIC DNA]</scope>
    <source>
        <strain evidence="12 13">J41TS12</strain>
    </source>
</reference>
<keyword evidence="9 11" id="KW-0460">Magnesium</keyword>
<evidence type="ECO:0000256" key="11">
    <source>
        <dbReference type="HAMAP-Rule" id="MF_00228"/>
    </source>
</evidence>
<dbReference type="NCBIfam" id="TIGR00694">
    <property type="entry name" value="thiM"/>
    <property type="match status" value="1"/>
</dbReference>
<gene>
    <name evidence="11 12" type="primary">thiM</name>
    <name evidence="12" type="ORF">J41TS12_13250</name>
</gene>
<evidence type="ECO:0000256" key="1">
    <source>
        <dbReference type="ARBA" id="ARBA00001771"/>
    </source>
</evidence>
<keyword evidence="5 11" id="KW-0479">Metal-binding</keyword>
<dbReference type="InterPro" id="IPR029056">
    <property type="entry name" value="Ribokinase-like"/>
</dbReference>
<dbReference type="GO" id="GO:0000287">
    <property type="term" value="F:magnesium ion binding"/>
    <property type="evidence" value="ECO:0007669"/>
    <property type="project" value="UniProtKB-UniRule"/>
</dbReference>
<evidence type="ECO:0000256" key="2">
    <source>
        <dbReference type="ARBA" id="ARBA00001946"/>
    </source>
</evidence>
<dbReference type="InterPro" id="IPR000417">
    <property type="entry name" value="Hyethyz_kinase"/>
</dbReference>
<dbReference type="EMBL" id="BORR01000004">
    <property type="protein sequence ID" value="GIO36464.1"/>
    <property type="molecule type" value="Genomic_DNA"/>
</dbReference>
<dbReference type="AlphaFoldDB" id="A0A919XR73"/>
<comment type="cofactor">
    <cofactor evidence="2 11">
        <name>Mg(2+)</name>
        <dbReference type="ChEBI" id="CHEBI:18420"/>
    </cofactor>
</comment>